<keyword evidence="2" id="KW-1185">Reference proteome</keyword>
<reference evidence="1 2" key="1">
    <citation type="submission" date="2019-08" db="EMBL/GenBank/DDBJ databases">
        <authorList>
            <person name="Alioto T."/>
            <person name="Alioto T."/>
            <person name="Gomez Garrido J."/>
        </authorList>
    </citation>
    <scope>NUCLEOTIDE SEQUENCE [LARGE SCALE GENOMIC DNA]</scope>
</reference>
<dbReference type="OrthoDB" id="7696912at2759"/>
<evidence type="ECO:0000313" key="1">
    <source>
        <dbReference type="EMBL" id="VVC38855.1"/>
    </source>
</evidence>
<protein>
    <submittedName>
        <fullName evidence="1">Uncharacterized protein</fullName>
    </submittedName>
</protein>
<gene>
    <name evidence="1" type="ORF">CINCED_3A020064</name>
</gene>
<proteinExistence type="predicted"/>
<accession>A0A5E4N2L8</accession>
<evidence type="ECO:0000313" key="2">
    <source>
        <dbReference type="Proteomes" id="UP000325440"/>
    </source>
</evidence>
<organism evidence="1 2">
    <name type="scientific">Cinara cedri</name>
    <dbReference type="NCBI Taxonomy" id="506608"/>
    <lineage>
        <taxon>Eukaryota</taxon>
        <taxon>Metazoa</taxon>
        <taxon>Ecdysozoa</taxon>
        <taxon>Arthropoda</taxon>
        <taxon>Hexapoda</taxon>
        <taxon>Insecta</taxon>
        <taxon>Pterygota</taxon>
        <taxon>Neoptera</taxon>
        <taxon>Paraneoptera</taxon>
        <taxon>Hemiptera</taxon>
        <taxon>Sternorrhyncha</taxon>
        <taxon>Aphidomorpha</taxon>
        <taxon>Aphidoidea</taxon>
        <taxon>Aphididae</taxon>
        <taxon>Lachninae</taxon>
        <taxon>Cinara</taxon>
    </lineage>
</organism>
<dbReference type="EMBL" id="CABPRJ010001509">
    <property type="protein sequence ID" value="VVC38855.1"/>
    <property type="molecule type" value="Genomic_DNA"/>
</dbReference>
<dbReference type="Proteomes" id="UP000325440">
    <property type="component" value="Unassembled WGS sequence"/>
</dbReference>
<name>A0A5E4N2L8_9HEMI</name>
<dbReference type="AlphaFoldDB" id="A0A5E4N2L8"/>
<sequence>MRDELPTEILTNVCRILNLNNSNQEGSHWVEWIKHENLNIYFESYDYANPPKELRVKDDDALFTLASTSATIPAVGKVIIEDFKITTPPVEYQEMYKIKLIKELTKLSQGNNYRLNFKSWQCMDENNLSGKTFKRNM</sequence>